<keyword evidence="2" id="KW-0143">Chaperone</keyword>
<dbReference type="PANTHER" id="PTHR33643">
    <property type="entry name" value="UREASE ACCESSORY PROTEIN D"/>
    <property type="match status" value="1"/>
</dbReference>
<organism evidence="3 4">
    <name type="scientific">Hyalangium rubrum</name>
    <dbReference type="NCBI Taxonomy" id="3103134"/>
    <lineage>
        <taxon>Bacteria</taxon>
        <taxon>Pseudomonadati</taxon>
        <taxon>Myxococcota</taxon>
        <taxon>Myxococcia</taxon>
        <taxon>Myxococcales</taxon>
        <taxon>Cystobacterineae</taxon>
        <taxon>Archangiaceae</taxon>
        <taxon>Hyalangium</taxon>
    </lineage>
</organism>
<proteinExistence type="inferred from homology"/>
<sequence>MEALAHREVPSQHTPGRGLLALEQGRHGTVVRAARANSPLKLLLPRNHGRGAWAYMASFGGGLVDGDSVHLEVDVGARATGLLSTQSATKVYRSPRGCRQTLHARVGEEALLVLLPDPVACFANARYDQETSVTLAPGASLVLLDAFTCGRAARGERWAFSRYTARTLIERQGVPLLLDAVRLDPGEGDLPHRMGRFEALGMLAVFGPQTAALREALLAPPAPLRRRASLVEAASPLGEDGALLRVAATSVEEATLALRERLRSLPALLGDDPLARKW</sequence>
<gene>
    <name evidence="3" type="ORF">SYV04_05355</name>
</gene>
<evidence type="ECO:0000313" key="4">
    <source>
        <dbReference type="Proteomes" id="UP001291309"/>
    </source>
</evidence>
<reference evidence="3 4" key="1">
    <citation type="submission" date="2023-12" db="EMBL/GenBank/DDBJ databases">
        <title>the genome sequence of Hyalangium sp. s54d21.</title>
        <authorList>
            <person name="Zhang X."/>
        </authorList>
    </citation>
    <scope>NUCLEOTIDE SEQUENCE [LARGE SCALE GENOMIC DNA]</scope>
    <source>
        <strain evidence="4">s54d21</strain>
    </source>
</reference>
<comment type="similarity">
    <text evidence="1">Belongs to the UreD family.</text>
</comment>
<dbReference type="PANTHER" id="PTHR33643:SF1">
    <property type="entry name" value="UREASE ACCESSORY PROTEIN D"/>
    <property type="match status" value="1"/>
</dbReference>
<evidence type="ECO:0000256" key="2">
    <source>
        <dbReference type="ARBA" id="ARBA00023186"/>
    </source>
</evidence>
<dbReference type="RefSeq" id="WP_321544524.1">
    <property type="nucleotide sequence ID" value="NZ_JAXIVS010000002.1"/>
</dbReference>
<evidence type="ECO:0000313" key="3">
    <source>
        <dbReference type="EMBL" id="MDY7225795.1"/>
    </source>
</evidence>
<accession>A0ABU5GX80</accession>
<dbReference type="Pfam" id="PF01774">
    <property type="entry name" value="UreD"/>
    <property type="match status" value="1"/>
</dbReference>
<name>A0ABU5GX80_9BACT</name>
<dbReference type="Proteomes" id="UP001291309">
    <property type="component" value="Unassembled WGS sequence"/>
</dbReference>
<dbReference type="InterPro" id="IPR002669">
    <property type="entry name" value="UreD"/>
</dbReference>
<protein>
    <submittedName>
        <fullName evidence="3">Urease accessory protein UreD</fullName>
    </submittedName>
</protein>
<keyword evidence="4" id="KW-1185">Reference proteome</keyword>
<dbReference type="EMBL" id="JAXIVS010000002">
    <property type="protein sequence ID" value="MDY7225795.1"/>
    <property type="molecule type" value="Genomic_DNA"/>
</dbReference>
<evidence type="ECO:0000256" key="1">
    <source>
        <dbReference type="ARBA" id="ARBA00007177"/>
    </source>
</evidence>
<dbReference type="HAMAP" id="MF_01384">
    <property type="entry name" value="UreD"/>
    <property type="match status" value="1"/>
</dbReference>
<comment type="caution">
    <text evidence="3">The sequence shown here is derived from an EMBL/GenBank/DDBJ whole genome shotgun (WGS) entry which is preliminary data.</text>
</comment>